<sequence length="84" mass="8884">MTDPLHDTTPLGRSVEDIERESGNLTNDPREGESMRRDETAVIPAVANANTTGMIAAVAPTDLIEKGSGPDDGTSTVNRDSSEE</sequence>
<organism evidence="2 3">
    <name type="scientific">Deinococcus knuensis</name>
    <dbReference type="NCBI Taxonomy" id="1837380"/>
    <lineage>
        <taxon>Bacteria</taxon>
        <taxon>Thermotogati</taxon>
        <taxon>Deinococcota</taxon>
        <taxon>Deinococci</taxon>
        <taxon>Deinococcales</taxon>
        <taxon>Deinococcaceae</taxon>
        <taxon>Deinococcus</taxon>
    </lineage>
</organism>
<feature type="compositionally biased region" description="Polar residues" evidence="1">
    <location>
        <begin position="73"/>
        <end position="84"/>
    </location>
</feature>
<feature type="region of interest" description="Disordered" evidence="1">
    <location>
        <begin position="1"/>
        <end position="38"/>
    </location>
</feature>
<evidence type="ECO:0000313" key="3">
    <source>
        <dbReference type="Proteomes" id="UP000620633"/>
    </source>
</evidence>
<feature type="region of interest" description="Disordered" evidence="1">
    <location>
        <begin position="62"/>
        <end position="84"/>
    </location>
</feature>
<reference evidence="3" key="1">
    <citation type="journal article" date="2019" name="Int. J. Syst. Evol. Microbiol.">
        <title>The Global Catalogue of Microorganisms (GCM) 10K type strain sequencing project: providing services to taxonomists for standard genome sequencing and annotation.</title>
        <authorList>
            <consortium name="The Broad Institute Genomics Platform"/>
            <consortium name="The Broad Institute Genome Sequencing Center for Infectious Disease"/>
            <person name="Wu L."/>
            <person name="Ma J."/>
        </authorList>
    </citation>
    <scope>NUCLEOTIDE SEQUENCE [LARGE SCALE GENOMIC DNA]</scope>
    <source>
        <strain evidence="3">JCM 31406</strain>
    </source>
</reference>
<keyword evidence="3" id="KW-1185">Reference proteome</keyword>
<dbReference type="EMBL" id="BMQO01000011">
    <property type="protein sequence ID" value="GGS30986.1"/>
    <property type="molecule type" value="Genomic_DNA"/>
</dbReference>
<gene>
    <name evidence="2" type="ORF">GCM10008961_23410</name>
</gene>
<protein>
    <submittedName>
        <fullName evidence="2">Uncharacterized protein</fullName>
    </submittedName>
</protein>
<name>A0ABQ2SIG0_9DEIO</name>
<dbReference type="Proteomes" id="UP000620633">
    <property type="component" value="Unassembled WGS sequence"/>
</dbReference>
<dbReference type="RefSeq" id="WP_189101958.1">
    <property type="nucleotide sequence ID" value="NZ_BMQO01000011.1"/>
</dbReference>
<feature type="compositionally biased region" description="Basic and acidic residues" evidence="1">
    <location>
        <begin position="14"/>
        <end position="38"/>
    </location>
</feature>
<accession>A0ABQ2SIG0</accession>
<comment type="caution">
    <text evidence="2">The sequence shown here is derived from an EMBL/GenBank/DDBJ whole genome shotgun (WGS) entry which is preliminary data.</text>
</comment>
<proteinExistence type="predicted"/>
<evidence type="ECO:0000256" key="1">
    <source>
        <dbReference type="SAM" id="MobiDB-lite"/>
    </source>
</evidence>
<evidence type="ECO:0000313" key="2">
    <source>
        <dbReference type="EMBL" id="GGS30986.1"/>
    </source>
</evidence>